<dbReference type="GO" id="GO:0008757">
    <property type="term" value="F:S-adenosylmethionine-dependent methyltransferase activity"/>
    <property type="evidence" value="ECO:0007669"/>
    <property type="project" value="InterPro"/>
</dbReference>
<keyword evidence="2" id="KW-1185">Reference proteome</keyword>
<gene>
    <name evidence="1" type="ORF">D1012_09625</name>
</gene>
<dbReference type="Pfam" id="PF05401">
    <property type="entry name" value="NodS"/>
    <property type="match status" value="1"/>
</dbReference>
<dbReference type="InterPro" id="IPR008715">
    <property type="entry name" value="SAM-MeTfrase_NodS-like"/>
</dbReference>
<accession>A0A411Z326</accession>
<protein>
    <submittedName>
        <fullName evidence="1">Methyltransferase domain-containing protein</fullName>
    </submittedName>
</protein>
<dbReference type="SUPFAM" id="SSF53335">
    <property type="entry name" value="S-adenosyl-L-methionine-dependent methyltransferases"/>
    <property type="match status" value="1"/>
</dbReference>
<proteinExistence type="predicted"/>
<dbReference type="Proteomes" id="UP000284547">
    <property type="component" value="Unassembled WGS sequence"/>
</dbReference>
<dbReference type="GO" id="GO:0009312">
    <property type="term" value="P:oligosaccharide biosynthetic process"/>
    <property type="evidence" value="ECO:0007669"/>
    <property type="project" value="InterPro"/>
</dbReference>
<keyword evidence="1" id="KW-0808">Transferase</keyword>
<sequence>MTQSSDHFDQLYRANPDPWDYQSSAYERRKYDATLAALTRAHYDSALEAGCSIGVLSARLARRCNRLLALDFSDLAVAQAVKALAPFPHAQARRATLPDDWPVGGYDLIMLSEFIYYLTSDQISQTAKLVARDARDGAECVLVHWQGDTQTTLTPNAARDLFCAELAAHRGFETITHTTTGEYDHLTLSFDTVQA</sequence>
<dbReference type="InterPro" id="IPR029063">
    <property type="entry name" value="SAM-dependent_MTases_sf"/>
</dbReference>
<name>A0A411Z326_9RHOB</name>
<comment type="caution">
    <text evidence="1">The sequence shown here is derived from an EMBL/GenBank/DDBJ whole genome shotgun (WGS) entry which is preliminary data.</text>
</comment>
<dbReference type="RefSeq" id="WP_118151530.1">
    <property type="nucleotide sequence ID" value="NZ_QWEY01000004.1"/>
</dbReference>
<dbReference type="EMBL" id="QWEY01000004">
    <property type="protein sequence ID" value="RGP37467.1"/>
    <property type="molecule type" value="Genomic_DNA"/>
</dbReference>
<dbReference type="Gene3D" id="3.40.50.150">
    <property type="entry name" value="Vaccinia Virus protein VP39"/>
    <property type="match status" value="1"/>
</dbReference>
<dbReference type="OrthoDB" id="116799at2"/>
<keyword evidence="1" id="KW-0489">Methyltransferase</keyword>
<reference evidence="1 2" key="1">
    <citation type="submission" date="2018-08" db="EMBL/GenBank/DDBJ databases">
        <title>Flavobacterium tibetense sp. nov., isolated from a wetland YonghuCo on Tibetan Plateau.</title>
        <authorList>
            <person name="Phurbu D."/>
            <person name="Lu H."/>
            <person name="Xing P."/>
        </authorList>
    </citation>
    <scope>NUCLEOTIDE SEQUENCE [LARGE SCALE GENOMIC DNA]</scope>
    <source>
        <strain evidence="1 2">DJC</strain>
    </source>
</reference>
<dbReference type="AlphaFoldDB" id="A0A411Z326"/>
<evidence type="ECO:0000313" key="2">
    <source>
        <dbReference type="Proteomes" id="UP000284547"/>
    </source>
</evidence>
<organism evidence="1 2">
    <name type="scientific">Pseudotabrizicola alkalilacus</name>
    <dbReference type="NCBI Taxonomy" id="2305252"/>
    <lineage>
        <taxon>Bacteria</taxon>
        <taxon>Pseudomonadati</taxon>
        <taxon>Pseudomonadota</taxon>
        <taxon>Alphaproteobacteria</taxon>
        <taxon>Rhodobacterales</taxon>
        <taxon>Paracoccaceae</taxon>
        <taxon>Pseudotabrizicola</taxon>
    </lineage>
</organism>
<dbReference type="CDD" id="cd02440">
    <property type="entry name" value="AdoMet_MTases"/>
    <property type="match status" value="1"/>
</dbReference>
<dbReference type="GO" id="GO:0032259">
    <property type="term" value="P:methylation"/>
    <property type="evidence" value="ECO:0007669"/>
    <property type="project" value="UniProtKB-KW"/>
</dbReference>
<evidence type="ECO:0000313" key="1">
    <source>
        <dbReference type="EMBL" id="RGP37467.1"/>
    </source>
</evidence>